<dbReference type="Proteomes" id="UP001634747">
    <property type="component" value="Unassembled WGS sequence"/>
</dbReference>
<dbReference type="EMBL" id="JBJYXY010000001">
    <property type="protein sequence ID" value="MFN2977473.1"/>
    <property type="molecule type" value="Genomic_DNA"/>
</dbReference>
<keyword evidence="3" id="KW-1185">Reference proteome</keyword>
<gene>
    <name evidence="2" type="ORF">ACK2TP_17005</name>
</gene>
<evidence type="ECO:0008006" key="4">
    <source>
        <dbReference type="Google" id="ProtNLM"/>
    </source>
</evidence>
<accession>A0ABW9KPN5</accession>
<dbReference type="RefSeq" id="WP_263414365.1">
    <property type="nucleotide sequence ID" value="NZ_BAABBH010000001.1"/>
</dbReference>
<keyword evidence="1" id="KW-0732">Signal</keyword>
<feature type="chain" id="PRO_5047268137" description="Outer membrane protein beta-barrel domain-containing protein" evidence="1">
    <location>
        <begin position="23"/>
        <end position="167"/>
    </location>
</feature>
<comment type="caution">
    <text evidence="2">The sequence shown here is derived from an EMBL/GenBank/DDBJ whole genome shotgun (WGS) entry which is preliminary data.</text>
</comment>
<sequence length="167" mass="17569">MKFFRFALALAVPLSICAAARAQIAAYAAFTGAHYDTPDKFYGGGTFGIYDDFYKFGPLHLGADVRGTKLSGSNHNSSTSVLAGFRAAVKPPVLPIKPYAEILAGVASTDIGAVGGSKHLSAEANGGVDFTFLPHLDWRVVELGGQIGGDKANSNFHVSTGIVLRFF</sequence>
<name>A0ABW9KPN5_9BACT</name>
<evidence type="ECO:0000313" key="3">
    <source>
        <dbReference type="Proteomes" id="UP001634747"/>
    </source>
</evidence>
<protein>
    <recommendedName>
        <fullName evidence="4">Outer membrane protein beta-barrel domain-containing protein</fullName>
    </recommendedName>
</protein>
<evidence type="ECO:0000256" key="1">
    <source>
        <dbReference type="SAM" id="SignalP"/>
    </source>
</evidence>
<proteinExistence type="predicted"/>
<reference evidence="2 3" key="1">
    <citation type="submission" date="2024-12" db="EMBL/GenBank/DDBJ databases">
        <authorList>
            <person name="Lee Y."/>
        </authorList>
    </citation>
    <scope>NUCLEOTIDE SEQUENCE [LARGE SCALE GENOMIC DNA]</scope>
    <source>
        <strain evidence="2 3">03SUJ4</strain>
    </source>
</reference>
<organism evidence="2 3">
    <name type="scientific">Terriglobus aquaticus</name>
    <dbReference type="NCBI Taxonomy" id="940139"/>
    <lineage>
        <taxon>Bacteria</taxon>
        <taxon>Pseudomonadati</taxon>
        <taxon>Acidobacteriota</taxon>
        <taxon>Terriglobia</taxon>
        <taxon>Terriglobales</taxon>
        <taxon>Acidobacteriaceae</taxon>
        <taxon>Terriglobus</taxon>
    </lineage>
</organism>
<evidence type="ECO:0000313" key="2">
    <source>
        <dbReference type="EMBL" id="MFN2977473.1"/>
    </source>
</evidence>
<feature type="signal peptide" evidence="1">
    <location>
        <begin position="1"/>
        <end position="22"/>
    </location>
</feature>